<gene>
    <name evidence="1" type="ORF">D5086_001775</name>
</gene>
<keyword evidence="2" id="KW-1185">Reference proteome</keyword>
<sequence length="245" mass="26871">MIVLKLKYFKIRRKKKEGASHLPAPPVGRSCLDDGPIPTAPPKTSIEAYCRNSAARTGSLRAANSATTTVSLAAASSAAKTASLLVPQFRCTTHNLAANINSLQEVPLRQRNRISLRNTQIGSEYQFAAGGSVAAAKQNFAAQHTNRQRISIRCRRFSCGSETEFRCATHKSAANINSLQQVQLQQRNRISLRNTQIGSEYQFAAAGSDAAAKQNFATRNHQFQHIVLQQNSSNNITAEHIKFQH</sequence>
<evidence type="ECO:0000313" key="1">
    <source>
        <dbReference type="EMBL" id="KAL3610755.1"/>
    </source>
</evidence>
<accession>A0ACC4D180</accession>
<comment type="caution">
    <text evidence="1">The sequence shown here is derived from an EMBL/GenBank/DDBJ whole genome shotgun (WGS) entry which is preliminary data.</text>
</comment>
<proteinExistence type="predicted"/>
<organism evidence="1 2">
    <name type="scientific">Populus alba</name>
    <name type="common">White poplar</name>
    <dbReference type="NCBI Taxonomy" id="43335"/>
    <lineage>
        <taxon>Eukaryota</taxon>
        <taxon>Viridiplantae</taxon>
        <taxon>Streptophyta</taxon>
        <taxon>Embryophyta</taxon>
        <taxon>Tracheophyta</taxon>
        <taxon>Spermatophyta</taxon>
        <taxon>Magnoliopsida</taxon>
        <taxon>eudicotyledons</taxon>
        <taxon>Gunneridae</taxon>
        <taxon>Pentapetalae</taxon>
        <taxon>rosids</taxon>
        <taxon>fabids</taxon>
        <taxon>Malpighiales</taxon>
        <taxon>Salicaceae</taxon>
        <taxon>Saliceae</taxon>
        <taxon>Populus</taxon>
    </lineage>
</organism>
<name>A0ACC4D180_POPAL</name>
<dbReference type="Proteomes" id="UP000309997">
    <property type="component" value="Unassembled WGS sequence"/>
</dbReference>
<reference evidence="1 2" key="1">
    <citation type="journal article" date="2024" name="Plant Biotechnol. J.">
        <title>Genome and CRISPR/Cas9 system of a widespread forest tree (Populus alba) in the world.</title>
        <authorList>
            <person name="Liu Y.J."/>
            <person name="Jiang P.F."/>
            <person name="Han X.M."/>
            <person name="Li X.Y."/>
            <person name="Wang H.M."/>
            <person name="Wang Y.J."/>
            <person name="Wang X.X."/>
            <person name="Zeng Q.Y."/>
        </authorList>
    </citation>
    <scope>NUCLEOTIDE SEQUENCE [LARGE SCALE GENOMIC DNA]</scope>
    <source>
        <strain evidence="2">cv. PAL-ZL1</strain>
    </source>
</reference>
<dbReference type="EMBL" id="RCHU02000001">
    <property type="protein sequence ID" value="KAL3610755.1"/>
    <property type="molecule type" value="Genomic_DNA"/>
</dbReference>
<protein>
    <submittedName>
        <fullName evidence="1">Uncharacterized protein</fullName>
    </submittedName>
</protein>
<evidence type="ECO:0000313" key="2">
    <source>
        <dbReference type="Proteomes" id="UP000309997"/>
    </source>
</evidence>